<evidence type="ECO:0000256" key="5">
    <source>
        <dbReference type="ARBA" id="ARBA00022729"/>
    </source>
</evidence>
<comment type="similarity">
    <text evidence="2 8">Belongs to the alpha/beta interferon family.</text>
</comment>
<evidence type="ECO:0000256" key="8">
    <source>
        <dbReference type="RuleBase" id="RU000436"/>
    </source>
</evidence>
<evidence type="ECO:0000256" key="9">
    <source>
        <dbReference type="SAM" id="MobiDB-lite"/>
    </source>
</evidence>
<protein>
    <submittedName>
        <fullName evidence="10">Interferon 1AH2</fullName>
    </submittedName>
</protein>
<dbReference type="GO" id="GO:0005126">
    <property type="term" value="F:cytokine receptor binding"/>
    <property type="evidence" value="ECO:0007669"/>
    <property type="project" value="InterPro"/>
</dbReference>
<dbReference type="Gene3D" id="1.20.1250.10">
    <property type="match status" value="1"/>
</dbReference>
<dbReference type="GO" id="GO:0005125">
    <property type="term" value="F:cytokine activity"/>
    <property type="evidence" value="ECO:0007669"/>
    <property type="project" value="UniProtKB-KW"/>
</dbReference>
<feature type="region of interest" description="Disordered" evidence="9">
    <location>
        <begin position="1"/>
        <end position="70"/>
    </location>
</feature>
<reference evidence="10" key="1">
    <citation type="journal article" date="2020" name="Genomics">
        <title>Comparative genomic analysis of eutherian interferon genes.</title>
        <authorList>
            <person name="Premzl M."/>
        </authorList>
    </citation>
    <scope>NUCLEOTIDE SEQUENCE</scope>
</reference>
<dbReference type="GO" id="GO:0005615">
    <property type="term" value="C:extracellular space"/>
    <property type="evidence" value="ECO:0007669"/>
    <property type="project" value="UniProtKB-KW"/>
</dbReference>
<comment type="subcellular location">
    <subcellularLocation>
        <location evidence="1">Secreted</location>
    </subcellularLocation>
</comment>
<dbReference type="SUPFAM" id="SSF47266">
    <property type="entry name" value="4-helical cytokines"/>
    <property type="match status" value="1"/>
</dbReference>
<feature type="compositionally biased region" description="Low complexity" evidence="9">
    <location>
        <begin position="61"/>
        <end position="70"/>
    </location>
</feature>
<name>A0A7R8C3F0_HORSE</name>
<dbReference type="SMART" id="SM00076">
    <property type="entry name" value="IFabd"/>
    <property type="match status" value="1"/>
</dbReference>
<evidence type="ECO:0000313" key="10">
    <source>
        <dbReference type="EMBL" id="CAB0000381.1"/>
    </source>
</evidence>
<dbReference type="PANTHER" id="PTHR11691">
    <property type="entry name" value="TYPE I INTERFERON"/>
    <property type="match status" value="1"/>
</dbReference>
<evidence type="ECO:0000256" key="2">
    <source>
        <dbReference type="ARBA" id="ARBA00011033"/>
    </source>
</evidence>
<dbReference type="CDD" id="cd00095">
    <property type="entry name" value="IFab"/>
    <property type="match status" value="1"/>
</dbReference>
<keyword evidence="6 8" id="KW-0051">Antiviral defense</keyword>
<dbReference type="FunFam" id="1.20.1250.10:FF:000001">
    <property type="entry name" value="Interferon alpha"/>
    <property type="match status" value="1"/>
</dbReference>
<dbReference type="PROSITE" id="PS00252">
    <property type="entry name" value="INTERFERON_A_B_D"/>
    <property type="match status" value="1"/>
</dbReference>
<dbReference type="InterPro" id="IPR000471">
    <property type="entry name" value="Interferon_alpha/beta/delta"/>
</dbReference>
<keyword evidence="3 8" id="KW-0202">Cytokine</keyword>
<evidence type="ECO:0000256" key="6">
    <source>
        <dbReference type="ARBA" id="ARBA00023118"/>
    </source>
</evidence>
<dbReference type="AlphaFoldDB" id="A0A7R8C3F0"/>
<dbReference type="GO" id="GO:0051607">
    <property type="term" value="P:defense response to virus"/>
    <property type="evidence" value="ECO:0007669"/>
    <property type="project" value="UniProtKB-KW"/>
</dbReference>
<keyword evidence="4" id="KW-0964">Secreted</keyword>
<dbReference type="InterPro" id="IPR009079">
    <property type="entry name" value="4_helix_cytokine-like_core"/>
</dbReference>
<evidence type="ECO:0000256" key="7">
    <source>
        <dbReference type="ARBA" id="ARBA00023157"/>
    </source>
</evidence>
<gene>
    <name evidence="10" type="primary">IF1AH2</name>
</gene>
<feature type="compositionally biased region" description="Basic and acidic residues" evidence="9">
    <location>
        <begin position="49"/>
        <end position="58"/>
    </location>
</feature>
<sequence>MKNKWLRNDALTHLESAKRKAETEIESKREQSENGNSYVPYLRHMHRGRSSENPETKAHRLPTPARPAASARSPMALPFSLLMALVVLSCHSICSLGCDLPHTHSLGNTRVLMLLGQMRRISPFSCLKDRNDFGFPQEVFDGNQFRKAQAISAVHETIQQIFHLFSTDGSSAAWDESLLDKLYTGLYQQLTELEACLSQEVGVEETPLMNEDSLLAVRRYFQRIALYLQEKKYSPCAWEIVRAEIMRSFSSSTNLPQS</sequence>
<feature type="compositionally biased region" description="Basic and acidic residues" evidence="9">
    <location>
        <begin position="1"/>
        <end position="32"/>
    </location>
</feature>
<dbReference type="Pfam" id="PF00143">
    <property type="entry name" value="Interferon"/>
    <property type="match status" value="1"/>
</dbReference>
<organism evidence="10">
    <name type="scientific">Equus caballus</name>
    <name type="common">Horse</name>
    <dbReference type="NCBI Taxonomy" id="9796"/>
    <lineage>
        <taxon>Eukaryota</taxon>
        <taxon>Metazoa</taxon>
        <taxon>Chordata</taxon>
        <taxon>Craniata</taxon>
        <taxon>Vertebrata</taxon>
        <taxon>Euteleostomi</taxon>
        <taxon>Mammalia</taxon>
        <taxon>Eutheria</taxon>
        <taxon>Laurasiatheria</taxon>
        <taxon>Perissodactyla</taxon>
        <taxon>Equidae</taxon>
        <taxon>Equus</taxon>
    </lineage>
</organism>
<keyword evidence="7" id="KW-1015">Disulfide bond</keyword>
<evidence type="ECO:0000256" key="4">
    <source>
        <dbReference type="ARBA" id="ARBA00022525"/>
    </source>
</evidence>
<dbReference type="EMBL" id="LR761169">
    <property type="protein sequence ID" value="CAB0000381.1"/>
    <property type="molecule type" value="Genomic_DNA"/>
</dbReference>
<dbReference type="PANTHER" id="PTHR11691:SF60">
    <property type="entry name" value="INTERFERON ALPHA-5"/>
    <property type="match status" value="1"/>
</dbReference>
<evidence type="ECO:0000256" key="3">
    <source>
        <dbReference type="ARBA" id="ARBA00022514"/>
    </source>
</evidence>
<dbReference type="PRINTS" id="PR00266">
    <property type="entry name" value="INTERFERONAB"/>
</dbReference>
<accession>A0A7R8C3F0</accession>
<keyword evidence="5" id="KW-0732">Signal</keyword>
<proteinExistence type="inferred from homology"/>
<evidence type="ECO:0000256" key="1">
    <source>
        <dbReference type="ARBA" id="ARBA00004613"/>
    </source>
</evidence>